<dbReference type="GO" id="GO:0016020">
    <property type="term" value="C:membrane"/>
    <property type="evidence" value="ECO:0007669"/>
    <property type="project" value="UniProtKB-SubCell"/>
</dbReference>
<protein>
    <recommendedName>
        <fullName evidence="8">Vesicle transport protein</fullName>
    </recommendedName>
</protein>
<keyword evidence="3 8" id="KW-0812">Transmembrane</keyword>
<comment type="similarity">
    <text evidence="7 8">Belongs to the SFT2 family.</text>
</comment>
<accession>G0QKX3</accession>
<proteinExistence type="inferred from homology"/>
<dbReference type="InterPro" id="IPR011691">
    <property type="entry name" value="Vesicle_transpt_SFT2"/>
</dbReference>
<dbReference type="InParanoid" id="G0QKX3"/>
<dbReference type="GO" id="GO:0016192">
    <property type="term" value="P:vesicle-mediated transport"/>
    <property type="evidence" value="ECO:0007669"/>
    <property type="project" value="InterPro"/>
</dbReference>
<feature type="transmembrane region" description="Helical" evidence="8">
    <location>
        <begin position="25"/>
        <end position="49"/>
    </location>
</feature>
<dbReference type="PANTHER" id="PTHR23137:SF6">
    <property type="entry name" value="VESICLE TRANSPORT PROTEIN"/>
    <property type="match status" value="1"/>
</dbReference>
<evidence type="ECO:0000256" key="6">
    <source>
        <dbReference type="ARBA" id="ARBA00023136"/>
    </source>
</evidence>
<comment type="function">
    <text evidence="8">May be involved in fusion of retrograde transport vesicles derived from an endocytic compartment with the Golgi complex.</text>
</comment>
<dbReference type="GO" id="GO:0015031">
    <property type="term" value="P:protein transport"/>
    <property type="evidence" value="ECO:0007669"/>
    <property type="project" value="UniProtKB-KW"/>
</dbReference>
<dbReference type="RefSeq" id="XP_004039428.1">
    <property type="nucleotide sequence ID" value="XM_004039380.1"/>
</dbReference>
<dbReference type="Proteomes" id="UP000008983">
    <property type="component" value="Unassembled WGS sequence"/>
</dbReference>
<name>G0QKX3_ICHMU</name>
<dbReference type="Pfam" id="PF04178">
    <property type="entry name" value="Got1"/>
    <property type="match status" value="1"/>
</dbReference>
<keyword evidence="2 8" id="KW-0813">Transport</keyword>
<dbReference type="EMBL" id="GL983202">
    <property type="protein sequence ID" value="EGR34124.1"/>
    <property type="molecule type" value="Genomic_DNA"/>
</dbReference>
<evidence type="ECO:0000256" key="8">
    <source>
        <dbReference type="RuleBase" id="RU363111"/>
    </source>
</evidence>
<keyword evidence="5 8" id="KW-1133">Transmembrane helix</keyword>
<dbReference type="GeneID" id="14910301"/>
<keyword evidence="10" id="KW-1185">Reference proteome</keyword>
<evidence type="ECO:0000313" key="9">
    <source>
        <dbReference type="EMBL" id="EGR34124.1"/>
    </source>
</evidence>
<evidence type="ECO:0000256" key="3">
    <source>
        <dbReference type="ARBA" id="ARBA00022692"/>
    </source>
</evidence>
<organism evidence="9 10">
    <name type="scientific">Ichthyophthirius multifiliis</name>
    <name type="common">White spot disease agent</name>
    <name type="synonym">Ich</name>
    <dbReference type="NCBI Taxonomy" id="5932"/>
    <lineage>
        <taxon>Eukaryota</taxon>
        <taxon>Sar</taxon>
        <taxon>Alveolata</taxon>
        <taxon>Ciliophora</taxon>
        <taxon>Intramacronucleata</taxon>
        <taxon>Oligohymenophorea</taxon>
        <taxon>Hymenostomatida</taxon>
        <taxon>Ophryoglenina</taxon>
        <taxon>Ichthyophthirius</taxon>
    </lineage>
</organism>
<evidence type="ECO:0000256" key="5">
    <source>
        <dbReference type="ARBA" id="ARBA00022989"/>
    </source>
</evidence>
<dbReference type="PANTHER" id="PTHR23137">
    <property type="entry name" value="VESICLE TRANSPORT PROTEIN-RELATED"/>
    <property type="match status" value="1"/>
</dbReference>
<comment type="subcellular location">
    <subcellularLocation>
        <location evidence="1 8">Membrane</location>
        <topology evidence="1 8">Multi-pass membrane protein</topology>
    </subcellularLocation>
</comment>
<keyword evidence="6 8" id="KW-0472">Membrane</keyword>
<dbReference type="OrthoDB" id="73614at2759"/>
<feature type="transmembrane region" description="Helical" evidence="8">
    <location>
        <begin position="55"/>
        <end position="80"/>
    </location>
</feature>
<dbReference type="AlphaFoldDB" id="G0QKX3"/>
<evidence type="ECO:0000313" key="10">
    <source>
        <dbReference type="Proteomes" id="UP000008983"/>
    </source>
</evidence>
<evidence type="ECO:0000256" key="4">
    <source>
        <dbReference type="ARBA" id="ARBA00022927"/>
    </source>
</evidence>
<reference evidence="9 10" key="1">
    <citation type="submission" date="2011-07" db="EMBL/GenBank/DDBJ databases">
        <authorList>
            <person name="Coyne R."/>
            <person name="Brami D."/>
            <person name="Johnson J."/>
            <person name="Hostetler J."/>
            <person name="Hannick L."/>
            <person name="Clark T."/>
            <person name="Cassidy-Hanley D."/>
            <person name="Inman J."/>
        </authorList>
    </citation>
    <scope>NUCLEOTIDE SEQUENCE [LARGE SCALE GENOMIC DNA]</scope>
    <source>
        <strain evidence="9 10">G5</strain>
    </source>
</reference>
<keyword evidence="4 8" id="KW-0653">Protein transport</keyword>
<sequence length="90" mass="9848">MSGLLAKATDNKNELCPSLTYKQRLIGFITCSVLGQICSILATILFVAVKRGSPAKFAIIFTIGNIISLAGICVCQTIIFQNNKFFQQKF</sequence>
<evidence type="ECO:0000256" key="7">
    <source>
        <dbReference type="ARBA" id="ARBA00025800"/>
    </source>
</evidence>
<evidence type="ECO:0000256" key="2">
    <source>
        <dbReference type="ARBA" id="ARBA00022448"/>
    </source>
</evidence>
<dbReference type="InterPro" id="IPR007305">
    <property type="entry name" value="Vesicle_transpt_Got1/SFT2"/>
</dbReference>
<dbReference type="GO" id="GO:0012505">
    <property type="term" value="C:endomembrane system"/>
    <property type="evidence" value="ECO:0007669"/>
    <property type="project" value="UniProtKB-ARBA"/>
</dbReference>
<evidence type="ECO:0000256" key="1">
    <source>
        <dbReference type="ARBA" id="ARBA00004141"/>
    </source>
</evidence>
<dbReference type="GO" id="GO:0005737">
    <property type="term" value="C:cytoplasm"/>
    <property type="evidence" value="ECO:0007669"/>
    <property type="project" value="UniProtKB-ARBA"/>
</dbReference>
<comment type="caution">
    <text evidence="8">Lacks conserved residue(s) required for the propagation of feature annotation.</text>
</comment>
<gene>
    <name evidence="9" type="ORF">IMG5_023480</name>
</gene>